<dbReference type="InterPro" id="IPR016181">
    <property type="entry name" value="Acyl_CoA_acyltransferase"/>
</dbReference>
<dbReference type="SUPFAM" id="SSF55729">
    <property type="entry name" value="Acyl-CoA N-acyltransferases (Nat)"/>
    <property type="match status" value="1"/>
</dbReference>
<reference evidence="2 4" key="1">
    <citation type="submission" date="2015-09" db="EMBL/GenBank/DDBJ databases">
        <title>Draft Genome Sequence of Pseudoalteromonas lipolytica UCD-48B.</title>
        <authorList>
            <person name="Krusor M."/>
            <person name="Coil D.A."/>
            <person name="Lang J.M."/>
            <person name="Eisen J.A."/>
            <person name="Alexiev A."/>
        </authorList>
    </citation>
    <scope>NUCLEOTIDE SEQUENCE [LARGE SCALE GENOMIC DNA]</scope>
    <source>
        <strain evidence="2 4">UCD-48B</strain>
    </source>
</reference>
<dbReference type="Proteomes" id="UP001377972">
    <property type="component" value="Unassembled WGS sequence"/>
</dbReference>
<evidence type="ECO:0000259" key="1">
    <source>
        <dbReference type="PROSITE" id="PS51186"/>
    </source>
</evidence>
<accession>A0A0N8HJ00</accession>
<dbReference type="InterPro" id="IPR000182">
    <property type="entry name" value="GNAT_dom"/>
</dbReference>
<keyword evidence="5" id="KW-1185">Reference proteome</keyword>
<keyword evidence="2" id="KW-0808">Transferase</keyword>
<dbReference type="EMBL" id="JAQPZS010000019">
    <property type="protein sequence ID" value="MEJ6497729.1"/>
    <property type="molecule type" value="Genomic_DNA"/>
</dbReference>
<dbReference type="AlphaFoldDB" id="A0A0N8HJ00"/>
<gene>
    <name evidence="2" type="ORF">AOG27_19435</name>
    <name evidence="3" type="ORF">PQI24_16920</name>
</gene>
<dbReference type="CDD" id="cd04301">
    <property type="entry name" value="NAT_SF"/>
    <property type="match status" value="1"/>
</dbReference>
<evidence type="ECO:0000313" key="4">
    <source>
        <dbReference type="Proteomes" id="UP000050378"/>
    </source>
</evidence>
<dbReference type="Pfam" id="PF00583">
    <property type="entry name" value="Acetyltransf_1"/>
    <property type="match status" value="1"/>
</dbReference>
<name>A0A0N8HJ00_9GAMM</name>
<evidence type="ECO:0000313" key="3">
    <source>
        <dbReference type="EMBL" id="MEJ6497729.1"/>
    </source>
</evidence>
<reference evidence="3 5" key="2">
    <citation type="submission" date="2023-01" db="EMBL/GenBank/DDBJ databases">
        <title>Trichodesmium-associated heterotrophic epibiont bacteria.</title>
        <authorList>
            <person name="Cleveland C.S."/>
            <person name="Webb E.A."/>
        </authorList>
    </citation>
    <scope>NUCLEOTIDE SEQUENCE [LARGE SCALE GENOMIC DNA]</scope>
    <source>
        <strain evidence="3 5">USCH2</strain>
    </source>
</reference>
<dbReference type="PROSITE" id="PS51186">
    <property type="entry name" value="GNAT"/>
    <property type="match status" value="1"/>
</dbReference>
<protein>
    <submittedName>
        <fullName evidence="2 3">Acetyltransferase</fullName>
    </submittedName>
</protein>
<dbReference type="EMBL" id="LJTC01000016">
    <property type="protein sequence ID" value="KPM79696.1"/>
    <property type="molecule type" value="Genomic_DNA"/>
</dbReference>
<feature type="domain" description="N-acetyltransferase" evidence="1">
    <location>
        <begin position="1"/>
        <end position="135"/>
    </location>
</feature>
<proteinExistence type="predicted"/>
<comment type="caution">
    <text evidence="2">The sequence shown here is derived from an EMBL/GenBank/DDBJ whole genome shotgun (WGS) entry which is preliminary data.</text>
</comment>
<evidence type="ECO:0000313" key="2">
    <source>
        <dbReference type="EMBL" id="KPM79696.1"/>
    </source>
</evidence>
<organism evidence="2 4">
    <name type="scientific">Pseudoalteromonas lipolytica</name>
    <dbReference type="NCBI Taxonomy" id="570156"/>
    <lineage>
        <taxon>Bacteria</taxon>
        <taxon>Pseudomonadati</taxon>
        <taxon>Pseudomonadota</taxon>
        <taxon>Gammaproteobacteria</taxon>
        <taxon>Alteromonadales</taxon>
        <taxon>Pseudoalteromonadaceae</taxon>
        <taxon>Pseudoalteromonas</taxon>
    </lineage>
</organism>
<evidence type="ECO:0000313" key="5">
    <source>
        <dbReference type="Proteomes" id="UP001377972"/>
    </source>
</evidence>
<dbReference type="Gene3D" id="3.40.630.30">
    <property type="match status" value="1"/>
</dbReference>
<dbReference type="RefSeq" id="WP_054554652.1">
    <property type="nucleotide sequence ID" value="NZ_JAQPZS010000019.1"/>
</dbReference>
<dbReference type="OrthoDB" id="9787920at2"/>
<dbReference type="GO" id="GO:0016747">
    <property type="term" value="F:acyltransferase activity, transferring groups other than amino-acyl groups"/>
    <property type="evidence" value="ECO:0007669"/>
    <property type="project" value="InterPro"/>
</dbReference>
<sequence>MYQLKSDDSADLNNQLREHIVAFNAAHFNAERIPVGFKFVNKQNSVVAGIHGQVFGNWLLISWLWCDDKTRGKGLATRLLAELESKAKALGANTAQLDTLDFQAKPFYENNGYLVKYEMRNYPLDGCRYFMEKSL</sequence>
<dbReference type="PATRIC" id="fig|570156.3.peg.1813"/>
<dbReference type="Proteomes" id="UP000050378">
    <property type="component" value="Unassembled WGS sequence"/>
</dbReference>
<dbReference type="STRING" id="570156.AOG27_19435"/>